<evidence type="ECO:0000313" key="3">
    <source>
        <dbReference type="Proteomes" id="UP000063229"/>
    </source>
</evidence>
<gene>
    <name evidence="2" type="ORF">AWM79_12160</name>
</gene>
<dbReference type="InterPro" id="IPR012336">
    <property type="entry name" value="Thioredoxin-like_fold"/>
</dbReference>
<dbReference type="EMBL" id="CP014135">
    <property type="protein sequence ID" value="AMB86011.1"/>
    <property type="molecule type" value="Genomic_DNA"/>
</dbReference>
<protein>
    <submittedName>
        <fullName evidence="2">Disulfide bond formation protein DsbA</fullName>
    </submittedName>
</protein>
<dbReference type="AlphaFoldDB" id="A0A0X1T1X5"/>
<dbReference type="Gene3D" id="3.40.30.10">
    <property type="entry name" value="Glutaredoxin"/>
    <property type="match status" value="1"/>
</dbReference>
<accession>A0A0X1T1X5</accession>
<dbReference type="InterPro" id="IPR036249">
    <property type="entry name" value="Thioredoxin-like_sf"/>
</dbReference>
<name>A0A0X1T1X5_PSEAA</name>
<dbReference type="PROSITE" id="PS51257">
    <property type="entry name" value="PROKAR_LIPOPROTEIN"/>
    <property type="match status" value="1"/>
</dbReference>
<dbReference type="RefSeq" id="WP_060782928.1">
    <property type="nucleotide sequence ID" value="NZ_CP014135.1"/>
</dbReference>
<dbReference type="Pfam" id="PF13462">
    <property type="entry name" value="Thioredoxin_4"/>
    <property type="match status" value="1"/>
</dbReference>
<dbReference type="CDD" id="cd02972">
    <property type="entry name" value="DsbA_family"/>
    <property type="match status" value="1"/>
</dbReference>
<proteinExistence type="predicted"/>
<dbReference type="PROSITE" id="PS51352">
    <property type="entry name" value="THIOREDOXIN_2"/>
    <property type="match status" value="1"/>
</dbReference>
<feature type="domain" description="Thioredoxin" evidence="1">
    <location>
        <begin position="26"/>
        <end position="208"/>
    </location>
</feature>
<dbReference type="Proteomes" id="UP000063229">
    <property type="component" value="Chromosome"/>
</dbReference>
<dbReference type="InterPro" id="IPR013766">
    <property type="entry name" value="Thioredoxin_domain"/>
</dbReference>
<dbReference type="SUPFAM" id="SSF52833">
    <property type="entry name" value="Thioredoxin-like"/>
    <property type="match status" value="1"/>
</dbReference>
<sequence>MIQHRKRWTTGGWVVAGLVAACFSLFQGQLMAPQPSGPWVFGPSNARWTIIEYADLECPYCKTYTPVLKSWVLQQKDVNLQWHHLPLGFHGTAAVQEARRTECAGRMGGAEAFWQAVDQTFERTRSNGQGFAGLLDIAGIDSDDLEICSAENQQVALHIDQQTREAASSGIDATPSLVVRDNTTGKSVKLEGPADGVTLLSAIDWLANNSGSSTAGAGHSE</sequence>
<organism evidence="2 3">
    <name type="scientific">Pseudomonas agarici</name>
    <dbReference type="NCBI Taxonomy" id="46677"/>
    <lineage>
        <taxon>Bacteria</taxon>
        <taxon>Pseudomonadati</taxon>
        <taxon>Pseudomonadota</taxon>
        <taxon>Gammaproteobacteria</taxon>
        <taxon>Pseudomonadales</taxon>
        <taxon>Pseudomonadaceae</taxon>
        <taxon>Pseudomonas</taxon>
    </lineage>
</organism>
<reference evidence="3" key="1">
    <citation type="submission" date="2016-01" db="EMBL/GenBank/DDBJ databases">
        <authorList>
            <person name="Storey N.H."/>
            <person name="Neuman B.W."/>
        </authorList>
    </citation>
    <scope>NUCLEOTIDE SEQUENCE [LARGE SCALE GENOMIC DNA]</scope>
    <source>
        <strain evidence="3">NCPPB 2472</strain>
    </source>
</reference>
<dbReference type="KEGG" id="pagb:AWM79_12160"/>
<keyword evidence="3" id="KW-1185">Reference proteome</keyword>
<dbReference type="STRING" id="46677.AWM79_12160"/>
<evidence type="ECO:0000313" key="2">
    <source>
        <dbReference type="EMBL" id="AMB86011.1"/>
    </source>
</evidence>
<evidence type="ECO:0000259" key="1">
    <source>
        <dbReference type="PROSITE" id="PS51352"/>
    </source>
</evidence>